<organism evidence="1 2">
    <name type="scientific">Metallosphaera yellowstonensis MK1</name>
    <dbReference type="NCBI Taxonomy" id="671065"/>
    <lineage>
        <taxon>Archaea</taxon>
        <taxon>Thermoproteota</taxon>
        <taxon>Thermoprotei</taxon>
        <taxon>Sulfolobales</taxon>
        <taxon>Sulfolobaceae</taxon>
        <taxon>Metallosphaera</taxon>
    </lineage>
</organism>
<dbReference type="STRING" id="671065.MetMK1DRAFT_00021650"/>
<dbReference type="HOGENOM" id="CLU_055156_6_0_2"/>
<keyword evidence="2" id="KW-1185">Reference proteome</keyword>
<dbReference type="GO" id="GO:0000463">
    <property type="term" value="P:maturation of LSU-rRNA from tricistronic rRNA transcript (SSU-rRNA, 5.8S rRNA, LSU-rRNA)"/>
    <property type="evidence" value="ECO:0007669"/>
    <property type="project" value="TreeGrafter"/>
</dbReference>
<dbReference type="GO" id="GO:0022625">
    <property type="term" value="C:cytosolic large ribosomal subunit"/>
    <property type="evidence" value="ECO:0007669"/>
    <property type="project" value="TreeGrafter"/>
</dbReference>
<reference evidence="1 2" key="1">
    <citation type="submission" date="2012-01" db="EMBL/GenBank/DDBJ databases">
        <title>Improved High-Quality Draft sequence of Metallosphaera yellowstonensis MK1.</title>
        <authorList>
            <consortium name="US DOE Joint Genome Institute"/>
            <person name="Lucas S."/>
            <person name="Han J."/>
            <person name="Cheng J.-F."/>
            <person name="Goodwin L."/>
            <person name="Pitluck S."/>
            <person name="Peters L."/>
            <person name="Teshima H."/>
            <person name="Detter J.C."/>
            <person name="Han C."/>
            <person name="Tapia R."/>
            <person name="Land M."/>
            <person name="Hauser L."/>
            <person name="Kyrpides N."/>
            <person name="Kozubal M."/>
            <person name="Macur R.E."/>
            <person name="Jay Z."/>
            <person name="Inskeep W."/>
            <person name="Woyke T."/>
        </authorList>
    </citation>
    <scope>NUCLEOTIDE SEQUENCE [LARGE SCALE GENOMIC DNA]</scope>
    <source>
        <strain evidence="1 2">MK1</strain>
    </source>
</reference>
<dbReference type="eggNOG" id="arCOG04086">
    <property type="taxonomic scope" value="Archaea"/>
</dbReference>
<dbReference type="SUPFAM" id="SSF55129">
    <property type="entry name" value="Ribosomal protein L30p/L7e"/>
    <property type="match status" value="1"/>
</dbReference>
<evidence type="ECO:0000313" key="1">
    <source>
        <dbReference type="EMBL" id="EHP69409.1"/>
    </source>
</evidence>
<dbReference type="InterPro" id="IPR039699">
    <property type="entry name" value="Ribosomal_uL30"/>
</dbReference>
<dbReference type="PANTHER" id="PTHR11524:SF16">
    <property type="entry name" value="LARGE RIBOSOMAL SUBUNIT PROTEIN UL30"/>
    <property type="match status" value="1"/>
</dbReference>
<dbReference type="Gene3D" id="3.30.1390.20">
    <property type="entry name" value="Ribosomal protein L30, ferredoxin-like fold domain"/>
    <property type="match status" value="1"/>
</dbReference>
<evidence type="ECO:0008006" key="3">
    <source>
        <dbReference type="Google" id="ProtNLM"/>
    </source>
</evidence>
<gene>
    <name evidence="1" type="ORF">MetMK1DRAFT_00021650</name>
</gene>
<evidence type="ECO:0000313" key="2">
    <source>
        <dbReference type="Proteomes" id="UP000003980"/>
    </source>
</evidence>
<dbReference type="GO" id="GO:0003735">
    <property type="term" value="F:structural constituent of ribosome"/>
    <property type="evidence" value="ECO:0007669"/>
    <property type="project" value="TreeGrafter"/>
</dbReference>
<dbReference type="PANTHER" id="PTHR11524">
    <property type="entry name" value="60S RIBOSOMAL PROTEIN L7"/>
    <property type="match status" value="1"/>
</dbReference>
<accession>H2C6I2</accession>
<proteinExistence type="predicted"/>
<protein>
    <recommendedName>
        <fullName evidence="3">50S ribosomal protein L30</fullName>
    </recommendedName>
</protein>
<name>H2C6I2_9CREN</name>
<dbReference type="InterPro" id="IPR036919">
    <property type="entry name" value="Ribo_uL30_ferredoxin-like_sf"/>
</dbReference>
<sequence length="119" mass="13621">MIYPAEEQIVGMIRRVQSYVTWGELNMEGAKAIISRLETFKGKLDEGIIKEKMGITLEEFLRDLVEGRIRLNKQDFVKLPIRLHPPKKGFKGKVNSFLGSGGELGYRGDKINELVRRMV</sequence>
<dbReference type="EMBL" id="JH597768">
    <property type="protein sequence ID" value="EHP69409.1"/>
    <property type="molecule type" value="Genomic_DNA"/>
</dbReference>
<dbReference type="GO" id="GO:0003723">
    <property type="term" value="F:RNA binding"/>
    <property type="evidence" value="ECO:0007669"/>
    <property type="project" value="TreeGrafter"/>
</dbReference>
<dbReference type="Proteomes" id="UP000003980">
    <property type="component" value="Unassembled WGS sequence"/>
</dbReference>
<dbReference type="AlphaFoldDB" id="H2C6I2"/>